<evidence type="ECO:0000313" key="2">
    <source>
        <dbReference type="Proteomes" id="UP000642509"/>
    </source>
</evidence>
<name>A0ABQ2LRK4_9MICC</name>
<gene>
    <name evidence="1" type="ORF">GCM10010977_07830</name>
</gene>
<dbReference type="EMBL" id="BMLQ01000002">
    <property type="protein sequence ID" value="GGO42324.1"/>
    <property type="molecule type" value="Genomic_DNA"/>
</dbReference>
<proteinExistence type="predicted"/>
<accession>A0ABQ2LRK4</accession>
<evidence type="ECO:0000313" key="1">
    <source>
        <dbReference type="EMBL" id="GGO42324.1"/>
    </source>
</evidence>
<protein>
    <submittedName>
        <fullName evidence="1">Uncharacterized protein</fullName>
    </submittedName>
</protein>
<comment type="caution">
    <text evidence="1">The sequence shown here is derived from an EMBL/GenBank/DDBJ whole genome shotgun (WGS) entry which is preliminary data.</text>
</comment>
<organism evidence="1 2">
    <name type="scientific">Citricoccus zhacaiensis</name>
    <dbReference type="NCBI Taxonomy" id="489142"/>
    <lineage>
        <taxon>Bacteria</taxon>
        <taxon>Bacillati</taxon>
        <taxon>Actinomycetota</taxon>
        <taxon>Actinomycetes</taxon>
        <taxon>Micrococcales</taxon>
        <taxon>Micrococcaceae</taxon>
        <taxon>Citricoccus</taxon>
    </lineage>
</organism>
<keyword evidence="2" id="KW-1185">Reference proteome</keyword>
<dbReference type="Proteomes" id="UP000642509">
    <property type="component" value="Unassembled WGS sequence"/>
</dbReference>
<sequence length="86" mass="9182">MCSPRGDVVVANLGSGAAPARITLAGRSDHRQGVGWPVTPASVNGVTVLQRSLPLRRGPDKTQPIQWVRLVSVSKARQWVQKCALA</sequence>
<reference evidence="2" key="1">
    <citation type="journal article" date="2019" name="Int. J. Syst. Evol. Microbiol.">
        <title>The Global Catalogue of Microorganisms (GCM) 10K type strain sequencing project: providing services to taxonomists for standard genome sequencing and annotation.</title>
        <authorList>
            <consortium name="The Broad Institute Genomics Platform"/>
            <consortium name="The Broad Institute Genome Sequencing Center for Infectious Disease"/>
            <person name="Wu L."/>
            <person name="Ma J."/>
        </authorList>
    </citation>
    <scope>NUCLEOTIDE SEQUENCE [LARGE SCALE GENOMIC DNA]</scope>
    <source>
        <strain evidence="2">CGMCC 1.7064</strain>
    </source>
</reference>